<accession>A0A1G8VAA9</accession>
<name>A0A1G8VAA9_9EURY</name>
<protein>
    <recommendedName>
        <fullName evidence="2">Envelope protein N-terminal domain-containing protein</fullName>
    </recommendedName>
</protein>
<evidence type="ECO:0000313" key="4">
    <source>
        <dbReference type="Proteomes" id="UP000198856"/>
    </source>
</evidence>
<dbReference type="InterPro" id="IPR058677">
    <property type="entry name" value="ORF4_N"/>
</dbReference>
<feature type="compositionally biased region" description="Low complexity" evidence="1">
    <location>
        <begin position="20"/>
        <end position="33"/>
    </location>
</feature>
<dbReference type="AlphaFoldDB" id="A0A1G8VAA9"/>
<evidence type="ECO:0000313" key="3">
    <source>
        <dbReference type="EMBL" id="SDJ63056.1"/>
    </source>
</evidence>
<proteinExistence type="predicted"/>
<dbReference type="Pfam" id="PF26255">
    <property type="entry name" value="Viral_env_HRPV"/>
    <property type="match status" value="1"/>
</dbReference>
<dbReference type="EMBL" id="FNFC01000006">
    <property type="protein sequence ID" value="SDJ63056.1"/>
    <property type="molecule type" value="Genomic_DNA"/>
</dbReference>
<feature type="region of interest" description="Disordered" evidence="1">
    <location>
        <begin position="20"/>
        <end position="39"/>
    </location>
</feature>
<feature type="domain" description="Envelope protein N-terminal" evidence="2">
    <location>
        <begin position="72"/>
        <end position="331"/>
    </location>
</feature>
<dbReference type="STRING" id="890420.SAMN05216226_106102"/>
<reference evidence="3 4" key="1">
    <citation type="submission" date="2016-10" db="EMBL/GenBank/DDBJ databases">
        <authorList>
            <person name="de Groot N.N."/>
        </authorList>
    </citation>
    <scope>NUCLEOTIDE SEQUENCE [LARGE SCALE GENOMIC DNA]</scope>
    <source>
        <strain evidence="3 4">IBRC-M10015</strain>
    </source>
</reference>
<gene>
    <name evidence="3" type="ORF">SAMN05216226_106102</name>
</gene>
<evidence type="ECO:0000256" key="1">
    <source>
        <dbReference type="SAM" id="MobiDB-lite"/>
    </source>
</evidence>
<sequence>MMKGTGWTLTACAVGATATGSGAAADSTPTPTDGDGGSDGFGDGFFGAIGKASTSPMVFNPAHAVASWLSGDSDKAEKEALQRSAYHDAKRYRKSMERNLKYQESTLDYVFDGLFADAKARAIQEINKQKTKDEVEQAALSRALAEVIKLQQNVILANNGAVETIRNYWETAEERDIDKAAVMDSEYYKNGDYAREYFRPNASTSYQLLDGSDMDVQEVELKVSEKPLNKTHQLSNVSILGNGHSPWYFKHPDGKTIEILPGSVSGQLSTIEDRWTDSLKPDIQTWVANAYDEVASGNIETGDLVTSIDLAQQISDEEPANRAIADLRMSGIPVKTDHKATISTALDAGHDATVTVYDVLLASSGTSASVAQGDTVDPSNVDYDWLINYKPSNVEISWPHYQSQIDGGVATINRTPSVEVAAWLSNQMTMQITTSYDETVALDPAEVGNPKNSGQSFDVDLSEQLDQQIAEIQSIKLFSAMEENAAQTKFMKSSFTVEEIGGDVSELNFEHDRSVQTTDNYMTEEEWKQRREDLKKTQEAISTNNGAINIGLPDFSFPSLGPNIPTLPGMGVVESVIVGGAAVFTLDFLRK</sequence>
<evidence type="ECO:0000259" key="2">
    <source>
        <dbReference type="Pfam" id="PF26255"/>
    </source>
</evidence>
<organism evidence="3 4">
    <name type="scientific">Halovenus aranensis</name>
    <dbReference type="NCBI Taxonomy" id="890420"/>
    <lineage>
        <taxon>Archaea</taxon>
        <taxon>Methanobacteriati</taxon>
        <taxon>Methanobacteriota</taxon>
        <taxon>Stenosarchaea group</taxon>
        <taxon>Halobacteria</taxon>
        <taxon>Halobacteriales</taxon>
        <taxon>Haloarculaceae</taxon>
        <taxon>Halovenus</taxon>
    </lineage>
</organism>
<keyword evidence="4" id="KW-1185">Reference proteome</keyword>
<dbReference type="Proteomes" id="UP000198856">
    <property type="component" value="Unassembled WGS sequence"/>
</dbReference>